<proteinExistence type="predicted"/>
<dbReference type="AlphaFoldDB" id="A0A8T0VZQ5"/>
<reference evidence="2" key="1">
    <citation type="submission" date="2020-05" db="EMBL/GenBank/DDBJ databases">
        <title>WGS assembly of Panicum virgatum.</title>
        <authorList>
            <person name="Lovell J.T."/>
            <person name="Jenkins J."/>
            <person name="Shu S."/>
            <person name="Juenger T.E."/>
            <person name="Schmutz J."/>
        </authorList>
    </citation>
    <scope>NUCLEOTIDE SEQUENCE</scope>
    <source>
        <strain evidence="2">AP13</strain>
    </source>
</reference>
<accession>A0A8T0VZQ5</accession>
<gene>
    <name evidence="2" type="ORF">PVAP13_2NG548300</name>
</gene>
<name>A0A8T0VZQ5_PANVG</name>
<evidence type="ECO:0000313" key="3">
    <source>
        <dbReference type="Proteomes" id="UP000823388"/>
    </source>
</evidence>
<dbReference type="Proteomes" id="UP000823388">
    <property type="component" value="Chromosome 2N"/>
</dbReference>
<evidence type="ECO:0000313" key="2">
    <source>
        <dbReference type="EMBL" id="KAG2637843.1"/>
    </source>
</evidence>
<comment type="caution">
    <text evidence="2">The sequence shown here is derived from an EMBL/GenBank/DDBJ whole genome shotgun (WGS) entry which is preliminary data.</text>
</comment>
<organism evidence="2 3">
    <name type="scientific">Panicum virgatum</name>
    <name type="common">Blackwell switchgrass</name>
    <dbReference type="NCBI Taxonomy" id="38727"/>
    <lineage>
        <taxon>Eukaryota</taxon>
        <taxon>Viridiplantae</taxon>
        <taxon>Streptophyta</taxon>
        <taxon>Embryophyta</taxon>
        <taxon>Tracheophyta</taxon>
        <taxon>Spermatophyta</taxon>
        <taxon>Magnoliopsida</taxon>
        <taxon>Liliopsida</taxon>
        <taxon>Poales</taxon>
        <taxon>Poaceae</taxon>
        <taxon>PACMAD clade</taxon>
        <taxon>Panicoideae</taxon>
        <taxon>Panicodae</taxon>
        <taxon>Paniceae</taxon>
        <taxon>Panicinae</taxon>
        <taxon>Panicum</taxon>
        <taxon>Panicum sect. Hiantes</taxon>
    </lineage>
</organism>
<feature type="domain" description="KIB1-4 beta-propeller" evidence="1">
    <location>
        <begin position="96"/>
        <end position="328"/>
    </location>
</feature>
<dbReference type="InterPro" id="IPR005174">
    <property type="entry name" value="KIB1-4_b-propeller"/>
</dbReference>
<evidence type="ECO:0000259" key="1">
    <source>
        <dbReference type="Pfam" id="PF03478"/>
    </source>
</evidence>
<sequence>MPCTFSSIKRGARPAKGTTPIKGWSSLPDDLVVQVGDCLLADNDIYSYMDFRAVCTSWRRPTKNITKPDRFEPSKWALLDRHDHVLRFVNVETGRFLVKSIPLLRKYLFIGATGGGMIILKKSRSPHQVRVLNPFTGLIVRFKAALPTIAWVREATMVTSPMMLFIISNEAGKIMWADQESEKFQEFRVDYRNRSLSITPFESKVYLSDHEGTIFSSTVAAAVTAEEHSSHRSAQTISMASTIRRPDAAGDPAWDCYLVKSGGELLLVTRPWYGVHGKPVVRRVDTESNKLELVTSIGNRALFLSDVRCLSVEASKFQGVEGGCIYFVYPVTAAGNRQASLMTIFRVADQEQDDIIFDVATMAGGSNQPFTLAQVFAIYSSSMYYSERAFNFLIKKIRTRL</sequence>
<dbReference type="PANTHER" id="PTHR33165:SF30">
    <property type="entry name" value="DUF295 DOMAIN-CONTAINING PROTEIN"/>
    <property type="match status" value="1"/>
</dbReference>
<dbReference type="PANTHER" id="PTHR33165">
    <property type="entry name" value="F-BOX DOMAIN CONTAINING PROTEIN-LIKE-RELATED"/>
    <property type="match status" value="1"/>
</dbReference>
<keyword evidence="3" id="KW-1185">Reference proteome</keyword>
<protein>
    <recommendedName>
        <fullName evidence="1">KIB1-4 beta-propeller domain-containing protein</fullName>
    </recommendedName>
</protein>
<dbReference type="EMBL" id="CM029040">
    <property type="protein sequence ID" value="KAG2637843.1"/>
    <property type="molecule type" value="Genomic_DNA"/>
</dbReference>
<dbReference type="Pfam" id="PF03478">
    <property type="entry name" value="Beta-prop_KIB1-4"/>
    <property type="match status" value="1"/>
</dbReference>